<gene>
    <name evidence="1" type="ORF">GA0061094_0292</name>
</gene>
<keyword evidence="2" id="KW-1185">Reference proteome</keyword>
<reference evidence="2" key="1">
    <citation type="submission" date="2016-08" db="EMBL/GenBank/DDBJ databases">
        <authorList>
            <person name="Varghese N."/>
            <person name="Submissions Spin"/>
        </authorList>
    </citation>
    <scope>NUCLEOTIDE SEQUENCE [LARGE SCALE GENOMIC DNA]</scope>
    <source>
        <strain evidence="2">SGD-1123</strain>
    </source>
</reference>
<dbReference type="AlphaFoldDB" id="A0A1C3YZR9"/>
<evidence type="ECO:0000313" key="2">
    <source>
        <dbReference type="Proteomes" id="UP000181997"/>
    </source>
</evidence>
<protein>
    <submittedName>
        <fullName evidence="1">Uncharacterized protein</fullName>
    </submittedName>
</protein>
<dbReference type="EMBL" id="FMAU01000001">
    <property type="protein sequence ID" value="SCB75523.1"/>
    <property type="molecule type" value="Genomic_DNA"/>
</dbReference>
<accession>A0A1C3YZR9</accession>
<sequence>MDTVHGQAVFTFHEGKSGGYKDLHKGSINGNGGAFTDEK</sequence>
<name>A0A1C3YZR9_9BACI</name>
<dbReference type="Proteomes" id="UP000181997">
    <property type="component" value="Unassembled WGS sequence"/>
</dbReference>
<organism evidence="1 2">
    <name type="scientific">[Bacillus] enclensis</name>
    <dbReference type="NCBI Taxonomy" id="1402860"/>
    <lineage>
        <taxon>Bacteria</taxon>
        <taxon>Bacillati</taxon>
        <taxon>Bacillota</taxon>
        <taxon>Bacilli</taxon>
        <taxon>Bacillales</taxon>
        <taxon>Bacillaceae</taxon>
        <taxon>Rossellomorea</taxon>
    </lineage>
</organism>
<evidence type="ECO:0000313" key="1">
    <source>
        <dbReference type="EMBL" id="SCB75523.1"/>
    </source>
</evidence>
<proteinExistence type="predicted"/>